<keyword evidence="1" id="KW-0812">Transmembrane</keyword>
<dbReference type="AlphaFoldDB" id="A0A6F8Y9N9"/>
<proteinExistence type="predicted"/>
<dbReference type="EMBL" id="AP022871">
    <property type="protein sequence ID" value="BCB82749.1"/>
    <property type="molecule type" value="Genomic_DNA"/>
</dbReference>
<keyword evidence="1" id="KW-0472">Membrane</keyword>
<protein>
    <submittedName>
        <fullName evidence="2">Uncharacterized protein</fullName>
    </submittedName>
</protein>
<dbReference type="Proteomes" id="UP000503011">
    <property type="component" value="Chromosome"/>
</dbReference>
<dbReference type="RefSeq" id="WP_197945712.1">
    <property type="nucleotide sequence ID" value="NZ_AP022871.1"/>
</dbReference>
<dbReference type="KEGG" id="psuu:Psuf_000620"/>
<keyword evidence="1" id="KW-1133">Transmembrane helix</keyword>
<evidence type="ECO:0000313" key="2">
    <source>
        <dbReference type="EMBL" id="BCB82749.1"/>
    </source>
</evidence>
<accession>A0A6F8Y9N9</accession>
<name>A0A6F8Y9N9_9ACTN</name>
<evidence type="ECO:0000313" key="3">
    <source>
        <dbReference type="Proteomes" id="UP000503011"/>
    </source>
</evidence>
<evidence type="ECO:0000256" key="1">
    <source>
        <dbReference type="SAM" id="Phobius"/>
    </source>
</evidence>
<keyword evidence="3" id="KW-1185">Reference proteome</keyword>
<organism evidence="2 3">
    <name type="scientific">Phytohabitans suffuscus</name>
    <dbReference type="NCBI Taxonomy" id="624315"/>
    <lineage>
        <taxon>Bacteria</taxon>
        <taxon>Bacillati</taxon>
        <taxon>Actinomycetota</taxon>
        <taxon>Actinomycetes</taxon>
        <taxon>Micromonosporales</taxon>
        <taxon>Micromonosporaceae</taxon>
    </lineage>
</organism>
<reference evidence="2 3" key="2">
    <citation type="submission" date="2020-03" db="EMBL/GenBank/DDBJ databases">
        <authorList>
            <person name="Ichikawa N."/>
            <person name="Kimura A."/>
            <person name="Kitahashi Y."/>
            <person name="Uohara A."/>
        </authorList>
    </citation>
    <scope>NUCLEOTIDE SEQUENCE [LARGE SCALE GENOMIC DNA]</scope>
    <source>
        <strain evidence="2 3">NBRC 105367</strain>
    </source>
</reference>
<gene>
    <name evidence="2" type="ORF">Psuf_000620</name>
</gene>
<reference evidence="2 3" key="1">
    <citation type="submission" date="2020-03" db="EMBL/GenBank/DDBJ databases">
        <title>Whole genome shotgun sequence of Phytohabitans suffuscus NBRC 105367.</title>
        <authorList>
            <person name="Komaki H."/>
            <person name="Tamura T."/>
        </authorList>
    </citation>
    <scope>NUCLEOTIDE SEQUENCE [LARGE SCALE GENOMIC DNA]</scope>
    <source>
        <strain evidence="2 3">NBRC 105367</strain>
    </source>
</reference>
<sequence length="70" mass="7277">MALAVCFFFGQFGAILDLSQALLDISPFTHLPRLPGGDVDALPLVLLLAITAALAVAGLAGFRRRDIPAG</sequence>
<feature type="transmembrane region" description="Helical" evidence="1">
    <location>
        <begin position="41"/>
        <end position="62"/>
    </location>
</feature>